<dbReference type="GO" id="GO:0004065">
    <property type="term" value="F:arylsulfatase activity"/>
    <property type="evidence" value="ECO:0007669"/>
    <property type="project" value="UniProtKB-EC"/>
</dbReference>
<evidence type="ECO:0000256" key="2">
    <source>
        <dbReference type="ARBA" id="ARBA00022723"/>
    </source>
</evidence>
<accession>A0A517XS87</accession>
<dbReference type="Proteomes" id="UP000319576">
    <property type="component" value="Chromosome"/>
</dbReference>
<keyword evidence="2" id="KW-0479">Metal-binding</keyword>
<dbReference type="InterPro" id="IPR024607">
    <property type="entry name" value="Sulfatase_CS"/>
</dbReference>
<comment type="similarity">
    <text evidence="1">Belongs to the sulfatase family.</text>
</comment>
<dbReference type="AlphaFoldDB" id="A0A517XS87"/>
<dbReference type="SUPFAM" id="SSF53649">
    <property type="entry name" value="Alkaline phosphatase-like"/>
    <property type="match status" value="1"/>
</dbReference>
<dbReference type="InterPro" id="IPR050738">
    <property type="entry name" value="Sulfatase"/>
</dbReference>
<keyword evidence="4" id="KW-0106">Calcium</keyword>
<evidence type="ECO:0000313" key="7">
    <source>
        <dbReference type="Proteomes" id="UP000319576"/>
    </source>
</evidence>
<dbReference type="GO" id="GO:0046872">
    <property type="term" value="F:metal ion binding"/>
    <property type="evidence" value="ECO:0007669"/>
    <property type="project" value="UniProtKB-KW"/>
</dbReference>
<dbReference type="RefSeq" id="WP_145237810.1">
    <property type="nucleotide sequence ID" value="NZ_CP036273.1"/>
</dbReference>
<name>A0A517XS87_9BACT</name>
<dbReference type="PANTHER" id="PTHR42693">
    <property type="entry name" value="ARYLSULFATASE FAMILY MEMBER"/>
    <property type="match status" value="1"/>
</dbReference>
<evidence type="ECO:0000259" key="5">
    <source>
        <dbReference type="Pfam" id="PF00884"/>
    </source>
</evidence>
<reference evidence="6 7" key="1">
    <citation type="submission" date="2019-02" db="EMBL/GenBank/DDBJ databases">
        <title>Deep-cultivation of Planctomycetes and their phenomic and genomic characterization uncovers novel biology.</title>
        <authorList>
            <person name="Wiegand S."/>
            <person name="Jogler M."/>
            <person name="Boedeker C."/>
            <person name="Pinto D."/>
            <person name="Vollmers J."/>
            <person name="Rivas-Marin E."/>
            <person name="Kohn T."/>
            <person name="Peeters S.H."/>
            <person name="Heuer A."/>
            <person name="Rast P."/>
            <person name="Oberbeckmann S."/>
            <person name="Bunk B."/>
            <person name="Jeske O."/>
            <person name="Meyerdierks A."/>
            <person name="Storesund J.E."/>
            <person name="Kallscheuer N."/>
            <person name="Luecker S."/>
            <person name="Lage O.M."/>
            <person name="Pohl T."/>
            <person name="Merkel B.J."/>
            <person name="Hornburger P."/>
            <person name="Mueller R.-W."/>
            <person name="Bruemmer F."/>
            <person name="Labrenz M."/>
            <person name="Spormann A.M."/>
            <person name="Op den Camp H."/>
            <person name="Overmann J."/>
            <person name="Amann R."/>
            <person name="Jetten M.S.M."/>
            <person name="Mascher T."/>
            <person name="Medema M.H."/>
            <person name="Devos D.P."/>
            <person name="Kaster A.-K."/>
            <person name="Ovreas L."/>
            <person name="Rohde M."/>
            <person name="Galperin M.Y."/>
            <person name="Jogler C."/>
        </authorList>
    </citation>
    <scope>NUCLEOTIDE SEQUENCE [LARGE SCALE GENOMIC DNA]</scope>
    <source>
        <strain evidence="6 7">ETA_A1</strain>
    </source>
</reference>
<dbReference type="KEGG" id="uli:ETAA1_23260"/>
<dbReference type="InterPro" id="IPR017850">
    <property type="entry name" value="Alkaline_phosphatase_core_sf"/>
</dbReference>
<feature type="domain" description="Sulfatase N-terminal" evidence="5">
    <location>
        <begin position="143"/>
        <end position="289"/>
    </location>
</feature>
<evidence type="ECO:0000256" key="1">
    <source>
        <dbReference type="ARBA" id="ARBA00008779"/>
    </source>
</evidence>
<proteinExistence type="inferred from homology"/>
<dbReference type="EC" id="3.1.6.1" evidence="6"/>
<dbReference type="PROSITE" id="PS00523">
    <property type="entry name" value="SULFATASE_1"/>
    <property type="match status" value="1"/>
</dbReference>
<sequence length="449" mass="49137">MTPLLLSLAAFTPTDRAPPPNVVLLIADDLGADDCGPFGNRAVRTPNIDRLARGGTRFDRAFVPASSCSPSRCSLLTGRYPHSHGAPQLHQPLPAGQPNLAALLRAAGYWTAIAGKTHLGKDALAGFDVVNAGGGPSGCGQWVETLRRRPRDKPFFAWLAAFDPHRDYAPNAIPQPHRPADVIVPPYLPDTPEVRADLALYYDEVSRLDRYIGDVLDELDRQGVANDTLVLFLSDNGRPFPRCKTTVYDSGCRTPLIARWPGVVRAGGTCGSLVSTIDIAPTLLGLAGAAVPPTVQGRSFAGVLRDPAAKHRDFVYLEKNWHDFDDHARAARSARYRYVRNSYRDVPLTPPADAVRSPTFQAMIALFDAGKLPAEMRTCFVTPRPAEELYDVDADPHELRNVIADPRHAAVLASHRQALDEWVMETSDRVPAARTPDRYDRRTGLVPKK</sequence>
<dbReference type="InterPro" id="IPR000917">
    <property type="entry name" value="Sulfatase_N"/>
</dbReference>
<dbReference type="OrthoDB" id="9762324at2"/>
<dbReference type="PANTHER" id="PTHR42693:SF53">
    <property type="entry name" value="ENDO-4-O-SULFATASE"/>
    <property type="match status" value="1"/>
</dbReference>
<keyword evidence="7" id="KW-1185">Reference proteome</keyword>
<dbReference type="Pfam" id="PF00884">
    <property type="entry name" value="Sulfatase"/>
    <property type="match status" value="2"/>
</dbReference>
<dbReference type="Gene3D" id="3.40.720.10">
    <property type="entry name" value="Alkaline Phosphatase, subunit A"/>
    <property type="match status" value="1"/>
</dbReference>
<evidence type="ECO:0000256" key="3">
    <source>
        <dbReference type="ARBA" id="ARBA00022801"/>
    </source>
</evidence>
<gene>
    <name evidence="6" type="ORF">ETAA1_23260</name>
</gene>
<dbReference type="CDD" id="cd16027">
    <property type="entry name" value="SGSH"/>
    <property type="match status" value="1"/>
</dbReference>
<dbReference type="EMBL" id="CP036273">
    <property type="protein sequence ID" value="QDU20374.1"/>
    <property type="molecule type" value="Genomic_DNA"/>
</dbReference>
<keyword evidence="3 6" id="KW-0378">Hydrolase</keyword>
<evidence type="ECO:0000256" key="4">
    <source>
        <dbReference type="ARBA" id="ARBA00022837"/>
    </source>
</evidence>
<feature type="domain" description="Sulfatase N-terminal" evidence="5">
    <location>
        <begin position="20"/>
        <end position="122"/>
    </location>
</feature>
<evidence type="ECO:0000313" key="6">
    <source>
        <dbReference type="EMBL" id="QDU20374.1"/>
    </source>
</evidence>
<organism evidence="6 7">
    <name type="scientific">Urbifossiella limnaea</name>
    <dbReference type="NCBI Taxonomy" id="2528023"/>
    <lineage>
        <taxon>Bacteria</taxon>
        <taxon>Pseudomonadati</taxon>
        <taxon>Planctomycetota</taxon>
        <taxon>Planctomycetia</taxon>
        <taxon>Gemmatales</taxon>
        <taxon>Gemmataceae</taxon>
        <taxon>Urbifossiella</taxon>
    </lineage>
</organism>
<protein>
    <submittedName>
        <fullName evidence="6">Arylsulfatase</fullName>
        <ecNumber evidence="6">3.1.6.1</ecNumber>
    </submittedName>
</protein>